<evidence type="ECO:0000313" key="7">
    <source>
        <dbReference type="EMBL" id="MDC2889540.1"/>
    </source>
</evidence>
<proteinExistence type="inferred from homology"/>
<comment type="catalytic activity">
    <reaction evidence="1">
        <text>Hydrolysis of terminal non-reducing N-acetyl-D-hexosamine residues in N-acetyl-beta-D-hexosaminides.</text>
        <dbReference type="EC" id="3.2.1.52"/>
    </reaction>
</comment>
<dbReference type="PRINTS" id="PR00738">
    <property type="entry name" value="GLHYDRLASE20"/>
</dbReference>
<dbReference type="InterPro" id="IPR025705">
    <property type="entry name" value="Beta_hexosaminidase_sua/sub"/>
</dbReference>
<evidence type="ECO:0000256" key="2">
    <source>
        <dbReference type="ARBA" id="ARBA00006285"/>
    </source>
</evidence>
<evidence type="ECO:0000256" key="5">
    <source>
        <dbReference type="ARBA" id="ARBA00030512"/>
    </source>
</evidence>
<protein>
    <recommendedName>
        <fullName evidence="3">beta-N-acetylhexosaminidase</fullName>
        <ecNumber evidence="3">3.2.1.52</ecNumber>
    </recommendedName>
    <alternativeName>
        <fullName evidence="5">Beta-N-acetylhexosaminidase</fullName>
    </alternativeName>
</protein>
<dbReference type="RefSeq" id="WP_272180958.1">
    <property type="nucleotide sequence ID" value="NZ_JAQOMS010000002.1"/>
</dbReference>
<dbReference type="Proteomes" id="UP001528411">
    <property type="component" value="Unassembled WGS sequence"/>
</dbReference>
<dbReference type="PANTHER" id="PTHR22600">
    <property type="entry name" value="BETA-HEXOSAMINIDASE"/>
    <property type="match status" value="1"/>
</dbReference>
<evidence type="ECO:0000313" key="8">
    <source>
        <dbReference type="Proteomes" id="UP001528411"/>
    </source>
</evidence>
<dbReference type="PANTHER" id="PTHR22600:SF57">
    <property type="entry name" value="BETA-N-ACETYLHEXOSAMINIDASE"/>
    <property type="match status" value="1"/>
</dbReference>
<evidence type="ECO:0000256" key="1">
    <source>
        <dbReference type="ARBA" id="ARBA00001231"/>
    </source>
</evidence>
<sequence>MHIDVSRNFKSKEFVLSVLDQMAAYKLNKFHFHLADDEGWRVAIPGLPELTDVGAFRCHEATEKNCLLPQLGVGPNRDSKMNGYYSFEDYKEILAYAAKRHIQVIPSMDMLKAILELQ</sequence>
<keyword evidence="4" id="KW-0378">Hydrolase</keyword>
<dbReference type="Gene3D" id="3.20.20.80">
    <property type="entry name" value="Glycosidases"/>
    <property type="match status" value="1"/>
</dbReference>
<dbReference type="EMBL" id="JAQOMS010000002">
    <property type="protein sequence ID" value="MDC2889540.1"/>
    <property type="molecule type" value="Genomic_DNA"/>
</dbReference>
<evidence type="ECO:0000259" key="6">
    <source>
        <dbReference type="Pfam" id="PF00728"/>
    </source>
</evidence>
<dbReference type="Pfam" id="PF00728">
    <property type="entry name" value="Glyco_hydro_20"/>
    <property type="match status" value="1"/>
</dbReference>
<dbReference type="InterPro" id="IPR015883">
    <property type="entry name" value="Glyco_hydro_20_cat"/>
</dbReference>
<dbReference type="SUPFAM" id="SSF51445">
    <property type="entry name" value="(Trans)glycosidases"/>
    <property type="match status" value="1"/>
</dbReference>
<name>A0ABT5FDC6_9GAMM</name>
<dbReference type="InterPro" id="IPR017853">
    <property type="entry name" value="GH"/>
</dbReference>
<comment type="caution">
    <text evidence="7">The sequence shown here is derived from an EMBL/GenBank/DDBJ whole genome shotgun (WGS) entry which is preliminary data.</text>
</comment>
<evidence type="ECO:0000256" key="4">
    <source>
        <dbReference type="ARBA" id="ARBA00022801"/>
    </source>
</evidence>
<gene>
    <name evidence="7" type="ORF">PN838_13105</name>
</gene>
<comment type="similarity">
    <text evidence="2">Belongs to the glycosyl hydrolase 20 family.</text>
</comment>
<keyword evidence="8" id="KW-1185">Reference proteome</keyword>
<accession>A0ABT5FDC6</accession>
<dbReference type="EC" id="3.2.1.52" evidence="3"/>
<reference evidence="7 8" key="1">
    <citation type="submission" date="2023-01" db="EMBL/GenBank/DDBJ databases">
        <title>Psychrosphaera sp. nov., isolated from marine algae.</title>
        <authorList>
            <person name="Bayburt H."/>
            <person name="Choi B.J."/>
            <person name="Kim J.M."/>
            <person name="Choi D.G."/>
            <person name="Jeon C.O."/>
        </authorList>
    </citation>
    <scope>NUCLEOTIDE SEQUENCE [LARGE SCALE GENOMIC DNA]</scope>
    <source>
        <strain evidence="7 8">G1-22</strain>
    </source>
</reference>
<evidence type="ECO:0000256" key="3">
    <source>
        <dbReference type="ARBA" id="ARBA00012663"/>
    </source>
</evidence>
<feature type="domain" description="Glycoside hydrolase family 20 catalytic" evidence="6">
    <location>
        <begin position="1"/>
        <end position="110"/>
    </location>
</feature>
<organism evidence="7 8">
    <name type="scientific">Psychrosphaera algicola</name>
    <dbReference type="NCBI Taxonomy" id="3023714"/>
    <lineage>
        <taxon>Bacteria</taxon>
        <taxon>Pseudomonadati</taxon>
        <taxon>Pseudomonadota</taxon>
        <taxon>Gammaproteobacteria</taxon>
        <taxon>Alteromonadales</taxon>
        <taxon>Pseudoalteromonadaceae</taxon>
        <taxon>Psychrosphaera</taxon>
    </lineage>
</organism>